<dbReference type="Pfam" id="PF01379">
    <property type="entry name" value="Porphobil_deam"/>
    <property type="match status" value="1"/>
</dbReference>
<name>A0ABT2TA08_9FIRM</name>
<dbReference type="Pfam" id="PF03900">
    <property type="entry name" value="Porphobil_deamC"/>
    <property type="match status" value="1"/>
</dbReference>
<feature type="domain" description="Porphobilinogen deaminase C-terminal" evidence="8">
    <location>
        <begin position="226"/>
        <end position="292"/>
    </location>
</feature>
<dbReference type="RefSeq" id="WP_059068769.1">
    <property type="nucleotide sequence ID" value="NZ_JAOQJX010000002.1"/>
</dbReference>
<organism evidence="9 10">
    <name type="scientific">Faecalicatena acetigenes</name>
    <dbReference type="NCBI Taxonomy" id="2981790"/>
    <lineage>
        <taxon>Bacteria</taxon>
        <taxon>Bacillati</taxon>
        <taxon>Bacillota</taxon>
        <taxon>Clostridia</taxon>
        <taxon>Lachnospirales</taxon>
        <taxon>Lachnospiraceae</taxon>
        <taxon>Faecalicatena</taxon>
    </lineage>
</organism>
<dbReference type="InterPro" id="IPR036803">
    <property type="entry name" value="Porphobilinogen_deaminase_C_sf"/>
</dbReference>
<dbReference type="InterPro" id="IPR022419">
    <property type="entry name" value="Porphobilin_deaminase_cofac_BS"/>
</dbReference>
<evidence type="ECO:0000256" key="4">
    <source>
        <dbReference type="ARBA" id="ARBA00023244"/>
    </source>
</evidence>
<dbReference type="PRINTS" id="PR00151">
    <property type="entry name" value="PORPHBDMNASE"/>
</dbReference>
<dbReference type="PROSITE" id="PS00533">
    <property type="entry name" value="PORPHOBILINOGEN_DEAM"/>
    <property type="match status" value="1"/>
</dbReference>
<feature type="modified residue" description="S-(dipyrrolylmethanemethyl)cysteine" evidence="6">
    <location>
        <position position="239"/>
    </location>
</feature>
<evidence type="ECO:0000256" key="2">
    <source>
        <dbReference type="ARBA" id="ARBA00005638"/>
    </source>
</evidence>
<comment type="similarity">
    <text evidence="2 6">Belongs to the HMBS family.</text>
</comment>
<comment type="cofactor">
    <cofactor evidence="6">
        <name>dipyrromethane</name>
        <dbReference type="ChEBI" id="CHEBI:60342"/>
    </cofactor>
    <text evidence="6">Binds 1 dipyrromethane group covalently.</text>
</comment>
<evidence type="ECO:0000256" key="6">
    <source>
        <dbReference type="HAMAP-Rule" id="MF_00260"/>
    </source>
</evidence>
<evidence type="ECO:0000313" key="10">
    <source>
        <dbReference type="Proteomes" id="UP001652394"/>
    </source>
</evidence>
<dbReference type="PANTHER" id="PTHR11557">
    <property type="entry name" value="PORPHOBILINOGEN DEAMINASE"/>
    <property type="match status" value="1"/>
</dbReference>
<feature type="domain" description="Porphobilinogen deaminase N-terminal" evidence="7">
    <location>
        <begin position="4"/>
        <end position="206"/>
    </location>
</feature>
<dbReference type="EMBL" id="JAOQJX010000002">
    <property type="protein sequence ID" value="MCU6746544.1"/>
    <property type="molecule type" value="Genomic_DNA"/>
</dbReference>
<keyword evidence="4 6" id="KW-0627">Porphyrin biosynthesis</keyword>
<evidence type="ECO:0000256" key="3">
    <source>
        <dbReference type="ARBA" id="ARBA00022679"/>
    </source>
</evidence>
<dbReference type="Proteomes" id="UP001652394">
    <property type="component" value="Unassembled WGS sequence"/>
</dbReference>
<dbReference type="SUPFAM" id="SSF53850">
    <property type="entry name" value="Periplasmic binding protein-like II"/>
    <property type="match status" value="1"/>
</dbReference>
<dbReference type="InterPro" id="IPR022417">
    <property type="entry name" value="Porphobilin_deaminase_N"/>
</dbReference>
<sequence>MSIVRIGSRQSRLAVIQAEIVKQQIERAHPGVRVEIITMKTTGDKILDKSLAEIGGKGLFVKELDKALLNKEIDLAVHSLKDVPMETDERLPILACTKREDARDVLLLKEGKTEEDLKKKGAVIGTSSRRRALQLEKLYPQCRFVGMRGNVQTRLSKLEEGEYTATVLAAAGLARLGMEEIIGRYFSVKELLPAAGQGILAIQGRYGEVYPYLEGVRDEAAQIAGRAERAFVKALDGGCTSPVAAYARIKQETLELRGLYYEEEQKEYAVDVIAGDKEQAEKLGISLAEKMKKEAGRWKRS</sequence>
<dbReference type="PIRSF" id="PIRSF001438">
    <property type="entry name" value="4pyrrol_synth_OHMeBilane_synth"/>
    <property type="match status" value="1"/>
</dbReference>
<dbReference type="EC" id="2.5.1.61" evidence="6"/>
<evidence type="ECO:0000256" key="1">
    <source>
        <dbReference type="ARBA" id="ARBA00002869"/>
    </source>
</evidence>
<comment type="subunit">
    <text evidence="6">Monomer.</text>
</comment>
<evidence type="ECO:0000259" key="8">
    <source>
        <dbReference type="Pfam" id="PF03900"/>
    </source>
</evidence>
<accession>A0ABT2TA08</accession>
<dbReference type="InterPro" id="IPR000860">
    <property type="entry name" value="HemC"/>
</dbReference>
<protein>
    <recommendedName>
        <fullName evidence="6">Porphobilinogen deaminase</fullName>
        <shortName evidence="6">PBG</shortName>
        <ecNumber evidence="6">2.5.1.61</ecNumber>
    </recommendedName>
    <alternativeName>
        <fullName evidence="6">Hydroxymethylbilane synthase</fullName>
        <shortName evidence="6">HMBS</shortName>
    </alternativeName>
    <alternativeName>
        <fullName evidence="6">Pre-uroporphyrinogen synthase</fullName>
    </alternativeName>
</protein>
<dbReference type="CDD" id="cd13647">
    <property type="entry name" value="PBP2_PBGD_2"/>
    <property type="match status" value="1"/>
</dbReference>
<dbReference type="Gene3D" id="3.30.160.40">
    <property type="entry name" value="Porphobilinogen deaminase, C-terminal domain"/>
    <property type="match status" value="1"/>
</dbReference>
<dbReference type="Gene3D" id="3.40.190.10">
    <property type="entry name" value="Periplasmic binding protein-like II"/>
    <property type="match status" value="2"/>
</dbReference>
<keyword evidence="3 6" id="KW-0808">Transferase</keyword>
<comment type="caution">
    <text evidence="9">The sequence shown here is derived from an EMBL/GenBank/DDBJ whole genome shotgun (WGS) entry which is preliminary data.</text>
</comment>
<dbReference type="PANTHER" id="PTHR11557:SF0">
    <property type="entry name" value="PORPHOBILINOGEN DEAMINASE"/>
    <property type="match status" value="1"/>
</dbReference>
<dbReference type="SUPFAM" id="SSF54782">
    <property type="entry name" value="Porphobilinogen deaminase (hydroxymethylbilane synthase), C-terminal domain"/>
    <property type="match status" value="1"/>
</dbReference>
<reference evidence="9 10" key="1">
    <citation type="journal article" date="2021" name="ISME Commun">
        <title>Automated analysis of genomic sequences facilitates high-throughput and comprehensive description of bacteria.</title>
        <authorList>
            <person name="Hitch T.C.A."/>
        </authorList>
    </citation>
    <scope>NUCLEOTIDE SEQUENCE [LARGE SCALE GENOMIC DNA]</scope>
    <source>
        <strain evidence="9 10">H2_18</strain>
    </source>
</reference>
<dbReference type="InterPro" id="IPR022418">
    <property type="entry name" value="Porphobilinogen_deaminase_C"/>
</dbReference>
<evidence type="ECO:0000259" key="7">
    <source>
        <dbReference type="Pfam" id="PF01379"/>
    </source>
</evidence>
<dbReference type="HAMAP" id="MF_00260">
    <property type="entry name" value="Porphobil_deam"/>
    <property type="match status" value="1"/>
</dbReference>
<proteinExistence type="inferred from homology"/>
<comment type="catalytic activity">
    <reaction evidence="5 6">
        <text>4 porphobilinogen + H2O = hydroxymethylbilane + 4 NH4(+)</text>
        <dbReference type="Rhea" id="RHEA:13185"/>
        <dbReference type="ChEBI" id="CHEBI:15377"/>
        <dbReference type="ChEBI" id="CHEBI:28938"/>
        <dbReference type="ChEBI" id="CHEBI:57845"/>
        <dbReference type="ChEBI" id="CHEBI:58126"/>
        <dbReference type="EC" id="2.5.1.61"/>
    </reaction>
</comment>
<dbReference type="GO" id="GO:0004418">
    <property type="term" value="F:hydroxymethylbilane synthase activity"/>
    <property type="evidence" value="ECO:0007669"/>
    <property type="project" value="UniProtKB-EC"/>
</dbReference>
<comment type="miscellaneous">
    <text evidence="6">The porphobilinogen subunits are added to the dipyrromethane group.</text>
</comment>
<evidence type="ECO:0000256" key="5">
    <source>
        <dbReference type="ARBA" id="ARBA00048169"/>
    </source>
</evidence>
<comment type="function">
    <text evidence="1 6">Tetrapolymerization of the monopyrrole PBG into the hydroxymethylbilane pre-uroporphyrinogen in several discrete steps.</text>
</comment>
<evidence type="ECO:0000313" key="9">
    <source>
        <dbReference type="EMBL" id="MCU6746544.1"/>
    </source>
</evidence>
<keyword evidence="10" id="KW-1185">Reference proteome</keyword>
<gene>
    <name evidence="6 9" type="primary">hemC</name>
    <name evidence="9" type="ORF">OCV51_02535</name>
</gene>
<dbReference type="NCBIfam" id="TIGR00212">
    <property type="entry name" value="hemC"/>
    <property type="match status" value="1"/>
</dbReference>